<dbReference type="OrthoDB" id="4502894at2759"/>
<name>A0A1D2JNM0_PARBR</name>
<accession>A0A1D2JNM0</accession>
<dbReference type="EMBL" id="LZYO01000017">
    <property type="protein sequence ID" value="ODH44711.1"/>
    <property type="molecule type" value="Genomic_DNA"/>
</dbReference>
<dbReference type="AlphaFoldDB" id="A0A1D2JNM0"/>
<dbReference type="Proteomes" id="UP000242814">
    <property type="component" value="Unassembled WGS sequence"/>
</dbReference>
<dbReference type="VEuPathDB" id="FungiDB:PADG_06259"/>
<dbReference type="VEuPathDB" id="FungiDB:PABG_06900"/>
<organism evidence="1 2">
    <name type="scientific">Paracoccidioides brasiliensis</name>
    <dbReference type="NCBI Taxonomy" id="121759"/>
    <lineage>
        <taxon>Eukaryota</taxon>
        <taxon>Fungi</taxon>
        <taxon>Dikarya</taxon>
        <taxon>Ascomycota</taxon>
        <taxon>Pezizomycotina</taxon>
        <taxon>Eurotiomycetes</taxon>
        <taxon>Eurotiomycetidae</taxon>
        <taxon>Onygenales</taxon>
        <taxon>Ajellomycetaceae</taxon>
        <taxon>Paracoccidioides</taxon>
    </lineage>
</organism>
<gene>
    <name evidence="1" type="ORF">ACO22_00789</name>
</gene>
<reference evidence="1 2" key="1">
    <citation type="submission" date="2016-06" db="EMBL/GenBank/DDBJ databases">
        <authorList>
            <person name="Kjaerup R.B."/>
            <person name="Dalgaard T.S."/>
            <person name="Juul-Madsen H.R."/>
        </authorList>
    </citation>
    <scope>NUCLEOTIDE SEQUENCE [LARGE SCALE GENOMIC DNA]</scope>
    <source>
        <strain evidence="1 2">Pb300</strain>
    </source>
</reference>
<comment type="caution">
    <text evidence="1">The sequence shown here is derived from an EMBL/GenBank/DDBJ whole genome shotgun (WGS) entry which is preliminary data.</text>
</comment>
<evidence type="ECO:0000313" key="1">
    <source>
        <dbReference type="EMBL" id="ODH44711.1"/>
    </source>
</evidence>
<proteinExistence type="predicted"/>
<protein>
    <submittedName>
        <fullName evidence="1">Uncharacterized protein</fullName>
    </submittedName>
</protein>
<evidence type="ECO:0000313" key="2">
    <source>
        <dbReference type="Proteomes" id="UP000242814"/>
    </source>
</evidence>
<sequence length="226" mass="25396">MTWATALTATAYYIAYPLTLQANFLLVVLKTVAAPWIYVGLYMLHIFIISPVRFLLKFEPLYIFLSIASVLGISTGIFLHFISRYMQQVLGISSKSGGKDIQDLSYHAKTERAGDSYLIHPNLSINDGKDDLRSMREWDAAEVEAQSGNTDTSGLYSKTRMGSMRRIPAMKQEWVDIYPANVLGSVKWKGKAMYGNGGDELAMKPEGRRENLLSTMIFEEDDSEND</sequence>